<feature type="domain" description="PDZ" evidence="4">
    <location>
        <begin position="1"/>
        <end position="57"/>
    </location>
</feature>
<accession>A0A6A0H7L1</accession>
<gene>
    <name evidence="5" type="ORF">HAZT_HAZT003903</name>
</gene>
<dbReference type="InterPro" id="IPR001478">
    <property type="entry name" value="PDZ"/>
</dbReference>
<sequence length="1142" mass="126739">MREGEVTSLCVYRAGMREGDVILSINGHDMEKADHKTLVNFIQHCGERMRAVVLFENCVHKVDLHLRYIRLQRMLHDRLLELERLCHQEKALLAGKCNSRLMSPRSPSSASALPAGATGLPANFVEAHRKMLSWVHSQRRLLPPPKFMFCLSDKKFPNRDVISGEIVRPEMLCSVGHRPRSILHNTPSCSGGSHGSSDEGGNVKNKSNERTNSLRCPHSGNHPGSNIEFRSLPDQGSLSSEDNRSPLTLSSSSRDANTDTNTNKRSRHRLCPSDHSVPTTPSLSPNARSPSILKRSDSSPKIPQSASMELVNEGSVSKAPPALADPPRRSALKKHRAIYGSEAYPEVELQRSSPDGCSRIAPHSNKSLNNYSNDLSMDYPLSSLKFSSVPNSCSSCNQSPCCSFDSYNSVNISPRYSSDAESHSSQSNAHGIESHFSPMLKSYEQLLLDQSVHRSALSDEANKTLEAVENDLRELCNLPRTKHLVGSNHFSSSLTRQDSTPGNLDENSSKPRFSRLHGSLKRRSEKSSKPAFDRTRSAVDLTLKNEENFTTASELARNMSSGNINYKEDVNFFNDRNMESIGRSISAKSLILGDTTSNDSSRKNSTVYEYCTSSLPKRRNVRNFRNSLDEPSPPTTPGNFHAEDSVIASKTPSFDQAVHYMREQYHRQHESLARRRQSVGSKTNQFSSLPYCAGYNKPSPEARGAGSDVSYRNAGMTDVFKGYPGDMAYSPSGAHHFCGQTSGGKFFQGSQQYYYHKMLSDHYDPGIQMSGNMSRPLAYHQVQERTAVPSNADTFERFTAATPNHHCHDPGCGQCGDARFVGAPVESQKDITIPNYFSNNSKGSVIPASLMPRYQIRNEEPSKHFNDLGKENLVRMDSRYGTQHPNNIARDTPCSLGCTHEPQSVNMFYGHEFHGSCQPTTPTNKEVHGPTNATFGQAIPCCDHHRPQSFQNFGCNGRAHKVPTSMDPRSNRRPSQHYSHDQTDDSTNAPTTWSWEQRIADVEKSYPDGGAWSASSAESNEFVKHQLQQRRFTRADSTGAERFESHAQGCAHFGPQAAASNREMQTKLADANRRRSLSKELAGLALDGPPRRTISCLPTNIVRNAFISHDPSYKLLKHDPDDESSEAGTAATSADKTTYRYV</sequence>
<keyword evidence="2" id="KW-0963">Cytoplasm</keyword>
<name>A0A6A0H7L1_HYAAZ</name>
<feature type="region of interest" description="Disordered" evidence="3">
    <location>
        <begin position="488"/>
        <end position="534"/>
    </location>
</feature>
<dbReference type="EMBL" id="JQDR03005779">
    <property type="protein sequence ID" value="KAA0201213.1"/>
    <property type="molecule type" value="Genomic_DNA"/>
</dbReference>
<comment type="caution">
    <text evidence="5">The sequence shown here is derived from an EMBL/GenBank/DDBJ whole genome shotgun (WGS) entry which is preliminary data.</text>
</comment>
<organism evidence="5">
    <name type="scientific">Hyalella azteca</name>
    <name type="common">Amphipod</name>
    <dbReference type="NCBI Taxonomy" id="294128"/>
    <lineage>
        <taxon>Eukaryota</taxon>
        <taxon>Metazoa</taxon>
        <taxon>Ecdysozoa</taxon>
        <taxon>Arthropoda</taxon>
        <taxon>Crustacea</taxon>
        <taxon>Multicrustacea</taxon>
        <taxon>Malacostraca</taxon>
        <taxon>Eumalacostraca</taxon>
        <taxon>Peracarida</taxon>
        <taxon>Amphipoda</taxon>
        <taxon>Senticaudata</taxon>
        <taxon>Talitrida</taxon>
        <taxon>Talitroidea</taxon>
        <taxon>Hyalellidae</taxon>
        <taxon>Hyalella</taxon>
    </lineage>
</organism>
<evidence type="ECO:0000256" key="3">
    <source>
        <dbReference type="SAM" id="MobiDB-lite"/>
    </source>
</evidence>
<dbReference type="GO" id="GO:0005737">
    <property type="term" value="C:cytoplasm"/>
    <property type="evidence" value="ECO:0007669"/>
    <property type="project" value="UniProtKB-SubCell"/>
</dbReference>
<dbReference type="InterPro" id="IPR052122">
    <property type="entry name" value="Intracell_Traff_Signaling_Reg"/>
</dbReference>
<dbReference type="PANTHER" id="PTHR15963:SF5">
    <property type="entry name" value="SHORT SPINDLE 6, ISOFORM A"/>
    <property type="match status" value="1"/>
</dbReference>
<dbReference type="Proteomes" id="UP000711488">
    <property type="component" value="Unassembled WGS sequence"/>
</dbReference>
<dbReference type="SUPFAM" id="SSF50156">
    <property type="entry name" value="PDZ domain-like"/>
    <property type="match status" value="1"/>
</dbReference>
<dbReference type="PROSITE" id="PS50106">
    <property type="entry name" value="PDZ"/>
    <property type="match status" value="1"/>
</dbReference>
<protein>
    <recommendedName>
        <fullName evidence="4">PDZ domain-containing protein</fullName>
    </recommendedName>
</protein>
<reference evidence="5" key="2">
    <citation type="journal article" date="2018" name="Environ. Sci. Technol.">
        <title>The Toxicogenome of Hyalella azteca: A Model for Sediment Ecotoxicology and Evolutionary Toxicology.</title>
        <authorList>
            <person name="Poynton H.C."/>
            <person name="Hasenbein S."/>
            <person name="Benoit J.B."/>
            <person name="Sepulveda M.S."/>
            <person name="Poelchau M.F."/>
            <person name="Hughes D.S.T."/>
            <person name="Murali S.C."/>
            <person name="Chen S."/>
            <person name="Glastad K.M."/>
            <person name="Goodisman M.A.D."/>
            <person name="Werren J.H."/>
            <person name="Vineis J.H."/>
            <person name="Bowen J.L."/>
            <person name="Friedrich M."/>
            <person name="Jones J."/>
            <person name="Robertson H.M."/>
            <person name="Feyereisen R."/>
            <person name="Mechler-Hickson A."/>
            <person name="Mathers N."/>
            <person name="Lee C.E."/>
            <person name="Colbourne J.K."/>
            <person name="Biales A."/>
            <person name="Johnston J.S."/>
            <person name="Wellborn G.A."/>
            <person name="Rosendale A.J."/>
            <person name="Cridge A.G."/>
            <person name="Munoz-Torres M.C."/>
            <person name="Bain P.A."/>
            <person name="Manny A.R."/>
            <person name="Major K.M."/>
            <person name="Lambert F.N."/>
            <person name="Vulpe C.D."/>
            <person name="Tuck P."/>
            <person name="Blalock B.J."/>
            <person name="Lin Y.Y."/>
            <person name="Smith M.E."/>
            <person name="Ochoa-Acuna H."/>
            <person name="Chen M.M."/>
            <person name="Childers C.P."/>
            <person name="Qu J."/>
            <person name="Dugan S."/>
            <person name="Lee S.L."/>
            <person name="Chao H."/>
            <person name="Dinh H."/>
            <person name="Han Y."/>
            <person name="Doddapaneni H."/>
            <person name="Worley K.C."/>
            <person name="Muzny D.M."/>
            <person name="Gibbs R.A."/>
            <person name="Richards S."/>
        </authorList>
    </citation>
    <scope>NUCLEOTIDE SEQUENCE</scope>
    <source>
        <strain evidence="5">HAZT.00-mixed</strain>
        <tissue evidence="5">Whole organism</tissue>
    </source>
</reference>
<evidence type="ECO:0000256" key="1">
    <source>
        <dbReference type="ARBA" id="ARBA00004496"/>
    </source>
</evidence>
<feature type="compositionally biased region" description="Basic and acidic residues" evidence="3">
    <location>
        <begin position="525"/>
        <end position="534"/>
    </location>
</feature>
<feature type="compositionally biased region" description="Polar residues" evidence="3">
    <location>
        <begin position="276"/>
        <end position="289"/>
    </location>
</feature>
<feature type="region of interest" description="Disordered" evidence="3">
    <location>
        <begin position="953"/>
        <end position="994"/>
    </location>
</feature>
<reference evidence="5" key="3">
    <citation type="submission" date="2019-06" db="EMBL/GenBank/DDBJ databases">
        <authorList>
            <person name="Poynton C."/>
            <person name="Hasenbein S."/>
            <person name="Benoit J.B."/>
            <person name="Sepulveda M.S."/>
            <person name="Poelchau M.F."/>
            <person name="Murali S.C."/>
            <person name="Chen S."/>
            <person name="Glastad K.M."/>
            <person name="Werren J.H."/>
            <person name="Vineis J.H."/>
            <person name="Bowen J.L."/>
            <person name="Friedrich M."/>
            <person name="Jones J."/>
            <person name="Robertson H.M."/>
            <person name="Feyereisen R."/>
            <person name="Mechler-Hickson A."/>
            <person name="Mathers N."/>
            <person name="Lee C.E."/>
            <person name="Colbourne J.K."/>
            <person name="Biales A."/>
            <person name="Johnston J.S."/>
            <person name="Wellborn G.A."/>
            <person name="Rosendale A.J."/>
            <person name="Cridge A.G."/>
            <person name="Munoz-Torres M.C."/>
            <person name="Bain P.A."/>
            <person name="Manny A.R."/>
            <person name="Major K.M."/>
            <person name="Lambert F.N."/>
            <person name="Vulpe C.D."/>
            <person name="Tuck P."/>
            <person name="Blalock B.J."/>
            <person name="Lin Y.-Y."/>
            <person name="Smith M.E."/>
            <person name="Ochoa-Acuna H."/>
            <person name="Chen M.-J.M."/>
            <person name="Childers C.P."/>
            <person name="Qu J."/>
            <person name="Dugan S."/>
            <person name="Lee S.L."/>
            <person name="Chao H."/>
            <person name="Dinh H."/>
            <person name="Han Y."/>
            <person name="Doddapaneni H."/>
            <person name="Worley K.C."/>
            <person name="Muzny D.M."/>
            <person name="Gibbs R.A."/>
            <person name="Richards S."/>
        </authorList>
    </citation>
    <scope>NUCLEOTIDE SEQUENCE</scope>
    <source>
        <strain evidence="5">HAZT.00-mixed</strain>
        <tissue evidence="5">Whole organism</tissue>
    </source>
</reference>
<feature type="compositionally biased region" description="Polar residues" evidence="3">
    <location>
        <begin position="234"/>
        <end position="263"/>
    </location>
</feature>
<evidence type="ECO:0000259" key="4">
    <source>
        <dbReference type="PROSITE" id="PS50106"/>
    </source>
</evidence>
<dbReference type="AlphaFoldDB" id="A0A6A0H7L1"/>
<dbReference type="PANTHER" id="PTHR15963">
    <property type="entry name" value="GENERAL RECEPTOR FOR PHOSPHOINOSITIDES 1-ASSOCIATED SCAFFOLD PROTEIN-RELATED"/>
    <property type="match status" value="1"/>
</dbReference>
<feature type="compositionally biased region" description="Basic residues" evidence="3">
    <location>
        <begin position="512"/>
        <end position="524"/>
    </location>
</feature>
<evidence type="ECO:0000256" key="2">
    <source>
        <dbReference type="ARBA" id="ARBA00022490"/>
    </source>
</evidence>
<dbReference type="Gene3D" id="2.30.42.10">
    <property type="match status" value="1"/>
</dbReference>
<feature type="compositionally biased region" description="Polar residues" evidence="3">
    <location>
        <begin position="488"/>
        <end position="506"/>
    </location>
</feature>
<comment type="subcellular location">
    <subcellularLocation>
        <location evidence="1">Cytoplasm</location>
    </subcellularLocation>
</comment>
<feature type="region of interest" description="Disordered" evidence="3">
    <location>
        <begin position="1118"/>
        <end position="1142"/>
    </location>
</feature>
<proteinExistence type="predicted"/>
<feature type="region of interest" description="Disordered" evidence="3">
    <location>
        <begin position="184"/>
        <end position="331"/>
    </location>
</feature>
<feature type="compositionally biased region" description="Polar residues" evidence="3">
    <location>
        <begin position="985"/>
        <end position="994"/>
    </location>
</feature>
<feature type="region of interest" description="Disordered" evidence="3">
    <location>
        <begin position="621"/>
        <end position="642"/>
    </location>
</feature>
<evidence type="ECO:0000313" key="5">
    <source>
        <dbReference type="EMBL" id="KAA0201213.1"/>
    </source>
</evidence>
<reference evidence="5" key="1">
    <citation type="submission" date="2014-08" db="EMBL/GenBank/DDBJ databases">
        <authorList>
            <person name="Murali S."/>
            <person name="Richards S."/>
            <person name="Bandaranaike D."/>
            <person name="Bellair M."/>
            <person name="Blankenburg K."/>
            <person name="Chao H."/>
            <person name="Dinh H."/>
            <person name="Doddapaneni H."/>
            <person name="Dugan-Rocha S."/>
            <person name="Elkadiri S."/>
            <person name="Gnanaolivu R."/>
            <person name="Hughes D."/>
            <person name="Lee S."/>
            <person name="Li M."/>
            <person name="Ming W."/>
            <person name="Munidasa M."/>
            <person name="Muniz J."/>
            <person name="Nguyen L."/>
            <person name="Osuji N."/>
            <person name="Pu L.-L."/>
            <person name="Puazo M."/>
            <person name="Skinner E."/>
            <person name="Qu C."/>
            <person name="Quiroz J."/>
            <person name="Raj R."/>
            <person name="Weissenberger G."/>
            <person name="Xin Y."/>
            <person name="Zou X."/>
            <person name="Han Y."/>
            <person name="Worley K."/>
            <person name="Muzny D."/>
            <person name="Gibbs R."/>
        </authorList>
    </citation>
    <scope>NUCLEOTIDE SEQUENCE</scope>
    <source>
        <strain evidence="5">HAZT.00-mixed</strain>
        <tissue evidence="5">Whole organism</tissue>
    </source>
</reference>
<dbReference type="InterPro" id="IPR036034">
    <property type="entry name" value="PDZ_sf"/>
</dbReference>